<keyword evidence="3" id="KW-0687">Ribonucleoprotein</keyword>
<dbReference type="GO" id="GO:0032543">
    <property type="term" value="P:mitochondrial translation"/>
    <property type="evidence" value="ECO:0007669"/>
    <property type="project" value="TreeGrafter"/>
</dbReference>
<dbReference type="EMBL" id="KV460222">
    <property type="protein sequence ID" value="OBT97481.2"/>
    <property type="molecule type" value="Genomic_DNA"/>
</dbReference>
<dbReference type="Pfam" id="PF01084">
    <property type="entry name" value="Ribosomal_S18"/>
    <property type="match status" value="1"/>
</dbReference>
<dbReference type="RefSeq" id="XP_059319763.1">
    <property type="nucleotide sequence ID" value="XM_059463613.1"/>
</dbReference>
<sequence length="253" mass="28510">MASGRRHKERNVNLDDDAVMLPLRLQCFKPVVAARQLGLCARAAFSTGTRSFADSSSSFTSPTGASQPAPRANFNPRPRTLSPGNERASQNLLSLIDRTAQRKERQRTQRTAAHAGGSSAEDLARHKMATKVTKQISRRWKTGDVYAPHDLSEVEMKKWKQRGKPAVDVFDVLELDPLVEYRNFAMLSEYMTPMGRIMHSNDTGLRSKNQRRIAKAIRRAVGMGFMPSVHRHPEILMKESTRRNEPLSRETKA</sequence>
<reference evidence="7" key="2">
    <citation type="journal article" date="2018" name="Nat. Commun.">
        <title>Extreme sensitivity to ultraviolet light in the fungal pathogen causing white-nose syndrome of bats.</title>
        <authorList>
            <person name="Palmer J.M."/>
            <person name="Drees K.P."/>
            <person name="Foster J.T."/>
            <person name="Lindner D.L."/>
        </authorList>
    </citation>
    <scope>NUCLEOTIDE SEQUENCE [LARGE SCALE GENOMIC DNA]</scope>
    <source>
        <strain evidence="7">UAMH 10579</strain>
    </source>
</reference>
<proteinExistence type="inferred from homology"/>
<evidence type="ECO:0000256" key="1">
    <source>
        <dbReference type="ARBA" id="ARBA00005589"/>
    </source>
</evidence>
<evidence type="ECO:0000313" key="6">
    <source>
        <dbReference type="EMBL" id="OBT97481.2"/>
    </source>
</evidence>
<dbReference type="InterPro" id="IPR001648">
    <property type="entry name" value="Ribosomal_bS18"/>
</dbReference>
<organism evidence="6 7">
    <name type="scientific">Pseudogymnoascus verrucosus</name>
    <dbReference type="NCBI Taxonomy" id="342668"/>
    <lineage>
        <taxon>Eukaryota</taxon>
        <taxon>Fungi</taxon>
        <taxon>Dikarya</taxon>
        <taxon>Ascomycota</taxon>
        <taxon>Pezizomycotina</taxon>
        <taxon>Leotiomycetes</taxon>
        <taxon>Thelebolales</taxon>
        <taxon>Thelebolaceae</taxon>
        <taxon>Pseudogymnoascus</taxon>
    </lineage>
</organism>
<keyword evidence="2" id="KW-0689">Ribosomal protein</keyword>
<evidence type="ECO:0000256" key="5">
    <source>
        <dbReference type="SAM" id="MobiDB-lite"/>
    </source>
</evidence>
<accession>A0A1B8GNR8</accession>
<dbReference type="FunFam" id="4.10.640.10:FF:000013">
    <property type="entry name" value="37S ribosomal protein S18"/>
    <property type="match status" value="1"/>
</dbReference>
<name>A0A1B8GNR8_9PEZI</name>
<protein>
    <recommendedName>
        <fullName evidence="4">Small ribosomal subunit protein bS18m</fullName>
    </recommendedName>
</protein>
<feature type="region of interest" description="Disordered" evidence="5">
    <location>
        <begin position="51"/>
        <end position="122"/>
    </location>
</feature>
<feature type="compositionally biased region" description="Low complexity" evidence="5">
    <location>
        <begin position="51"/>
        <end position="79"/>
    </location>
</feature>
<dbReference type="InterPro" id="IPR036870">
    <property type="entry name" value="Ribosomal_bS18_sf"/>
</dbReference>
<evidence type="ECO:0000256" key="2">
    <source>
        <dbReference type="ARBA" id="ARBA00022980"/>
    </source>
</evidence>
<dbReference type="Gene3D" id="4.10.640.10">
    <property type="entry name" value="Ribosomal protein S18"/>
    <property type="match status" value="1"/>
</dbReference>
<evidence type="ECO:0000256" key="4">
    <source>
        <dbReference type="ARBA" id="ARBA00035264"/>
    </source>
</evidence>
<gene>
    <name evidence="6" type="ORF">VE01_04395</name>
</gene>
<dbReference type="Proteomes" id="UP000091956">
    <property type="component" value="Unassembled WGS sequence"/>
</dbReference>
<dbReference type="GO" id="GO:0003735">
    <property type="term" value="F:structural constituent of ribosome"/>
    <property type="evidence" value="ECO:0007669"/>
    <property type="project" value="InterPro"/>
</dbReference>
<dbReference type="PANTHER" id="PTHR13479:SF40">
    <property type="entry name" value="SMALL RIBOSOMAL SUBUNIT PROTEIN BS18M"/>
    <property type="match status" value="1"/>
</dbReference>
<evidence type="ECO:0000313" key="7">
    <source>
        <dbReference type="Proteomes" id="UP000091956"/>
    </source>
</evidence>
<dbReference type="STRING" id="342668.A0A1B8GNR8"/>
<reference evidence="6 7" key="1">
    <citation type="submission" date="2016-03" db="EMBL/GenBank/DDBJ databases">
        <title>Comparative genomics of Pseudogymnoascus destructans, the fungus causing white-nose syndrome of bats.</title>
        <authorList>
            <person name="Palmer J.M."/>
            <person name="Drees K.P."/>
            <person name="Foster J.T."/>
            <person name="Lindner D.L."/>
        </authorList>
    </citation>
    <scope>NUCLEOTIDE SEQUENCE [LARGE SCALE GENOMIC DNA]</scope>
    <source>
        <strain evidence="6 7">UAMH 10579</strain>
    </source>
</reference>
<dbReference type="GeneID" id="28837781"/>
<dbReference type="GO" id="GO:0005763">
    <property type="term" value="C:mitochondrial small ribosomal subunit"/>
    <property type="evidence" value="ECO:0007669"/>
    <property type="project" value="TreeGrafter"/>
</dbReference>
<dbReference type="GO" id="GO:0070181">
    <property type="term" value="F:small ribosomal subunit rRNA binding"/>
    <property type="evidence" value="ECO:0007669"/>
    <property type="project" value="TreeGrafter"/>
</dbReference>
<evidence type="ECO:0000256" key="3">
    <source>
        <dbReference type="ARBA" id="ARBA00023274"/>
    </source>
</evidence>
<keyword evidence="7" id="KW-1185">Reference proteome</keyword>
<dbReference type="AlphaFoldDB" id="A0A1B8GNR8"/>
<dbReference type="SUPFAM" id="SSF46911">
    <property type="entry name" value="Ribosomal protein S18"/>
    <property type="match status" value="1"/>
</dbReference>
<comment type="similarity">
    <text evidence="1">Belongs to the bacterial ribosomal protein bS18 family.</text>
</comment>
<dbReference type="PANTHER" id="PTHR13479">
    <property type="entry name" value="30S RIBOSOMAL PROTEIN S18"/>
    <property type="match status" value="1"/>
</dbReference>